<evidence type="ECO:0000256" key="3">
    <source>
        <dbReference type="ARBA" id="ARBA00022801"/>
    </source>
</evidence>
<dbReference type="SUPFAM" id="SSF50156">
    <property type="entry name" value="PDZ domain-like"/>
    <property type="match status" value="1"/>
</dbReference>
<dbReference type="InterPro" id="IPR043504">
    <property type="entry name" value="Peptidase_S1_PA_chymotrypsin"/>
</dbReference>
<feature type="domain" description="PDZ" evidence="5">
    <location>
        <begin position="319"/>
        <end position="406"/>
    </location>
</feature>
<dbReference type="GO" id="GO:0006508">
    <property type="term" value="P:proteolysis"/>
    <property type="evidence" value="ECO:0007669"/>
    <property type="project" value="UniProtKB-KW"/>
</dbReference>
<dbReference type="SMART" id="SM00228">
    <property type="entry name" value="PDZ"/>
    <property type="match status" value="1"/>
</dbReference>
<keyword evidence="4" id="KW-0472">Membrane</keyword>
<dbReference type="CDD" id="cd06779">
    <property type="entry name" value="cpPDZ_Deg_HtrA-like"/>
    <property type="match status" value="1"/>
</dbReference>
<evidence type="ECO:0000313" key="6">
    <source>
        <dbReference type="EMBL" id="OHA76565.1"/>
    </source>
</evidence>
<dbReference type="SUPFAM" id="SSF50494">
    <property type="entry name" value="Trypsin-like serine proteases"/>
    <property type="match status" value="1"/>
</dbReference>
<comment type="caution">
    <text evidence="6">The sequence shown here is derived from an EMBL/GenBank/DDBJ whole genome shotgun (WGS) entry which is preliminary data.</text>
</comment>
<sequence length="419" mass="45153">MNLNLFSKTTVSPSARQGSVKLFFTAILIIFLSFFFGFVGGIAASYYFDSQIGDYFLGLRDTVSNQTNGQIYQPQTSQEERIISAVKEVSPAVVSIIISKDLPILEEYFVDPFDGLFGPSPFQIPQYRQKGTEKQEVGGGTGFIISADGMVVTNKHVVSDAEADYTVLTNDSKKYPAKVLAKDPVQDLAVLKIETDQEIFKTIGLGDSSKIQIGQTVIAIGNALGEFKNTVSVGVISGLGRTVTASGGDQVEVLEDIIQTDAAINRGNSGGPLLNLKGEVIGINTAMALEADNIGFAIPINKVKKAIEQVKSQGRIVYPLLGVSYVLINEKIQQENNLSVDYGAWVTSLEGSAIVPGSAAEKAGIKEKDIILELNNEKITTSNSLSKIILQYSPNDTVSLKILRGKEEMIITAVLGERK</sequence>
<dbReference type="InterPro" id="IPR001478">
    <property type="entry name" value="PDZ"/>
</dbReference>
<dbReference type="EMBL" id="MHUM01000026">
    <property type="protein sequence ID" value="OHA76565.1"/>
    <property type="molecule type" value="Genomic_DNA"/>
</dbReference>
<evidence type="ECO:0000259" key="5">
    <source>
        <dbReference type="SMART" id="SM00228"/>
    </source>
</evidence>
<evidence type="ECO:0000256" key="2">
    <source>
        <dbReference type="ARBA" id="ARBA00022670"/>
    </source>
</evidence>
<evidence type="ECO:0000256" key="4">
    <source>
        <dbReference type="SAM" id="Phobius"/>
    </source>
</evidence>
<gene>
    <name evidence="6" type="ORF">A3H01_02435</name>
</gene>
<name>A0A1G2RUN7_9BACT</name>
<organism evidence="6 7">
    <name type="scientific">Candidatus Wildermuthbacteria bacterium RIFCSPLOWO2_12_FULL_40_9</name>
    <dbReference type="NCBI Taxonomy" id="1802467"/>
    <lineage>
        <taxon>Bacteria</taxon>
        <taxon>Candidatus Wildermuthiibacteriota</taxon>
    </lineage>
</organism>
<feature type="non-terminal residue" evidence="6">
    <location>
        <position position="419"/>
    </location>
</feature>
<dbReference type="InterPro" id="IPR051201">
    <property type="entry name" value="Chloro_Bact_Ser_Proteases"/>
</dbReference>
<proteinExistence type="inferred from homology"/>
<comment type="similarity">
    <text evidence="1">Belongs to the peptidase S1C family.</text>
</comment>
<dbReference type="PRINTS" id="PR00834">
    <property type="entry name" value="PROTEASES2C"/>
</dbReference>
<reference evidence="6 7" key="1">
    <citation type="journal article" date="2016" name="Nat. Commun.">
        <title>Thousands of microbial genomes shed light on interconnected biogeochemical processes in an aquifer system.</title>
        <authorList>
            <person name="Anantharaman K."/>
            <person name="Brown C.T."/>
            <person name="Hug L.A."/>
            <person name="Sharon I."/>
            <person name="Castelle C.J."/>
            <person name="Probst A.J."/>
            <person name="Thomas B.C."/>
            <person name="Singh A."/>
            <person name="Wilkins M.J."/>
            <person name="Karaoz U."/>
            <person name="Brodie E.L."/>
            <person name="Williams K.H."/>
            <person name="Hubbard S.S."/>
            <person name="Banfield J.F."/>
        </authorList>
    </citation>
    <scope>NUCLEOTIDE SEQUENCE [LARGE SCALE GENOMIC DNA]</scope>
</reference>
<dbReference type="Proteomes" id="UP000177853">
    <property type="component" value="Unassembled WGS sequence"/>
</dbReference>
<keyword evidence="4" id="KW-1133">Transmembrane helix</keyword>
<dbReference type="GO" id="GO:0004252">
    <property type="term" value="F:serine-type endopeptidase activity"/>
    <property type="evidence" value="ECO:0007669"/>
    <property type="project" value="InterPro"/>
</dbReference>
<dbReference type="AlphaFoldDB" id="A0A1G2RUN7"/>
<protein>
    <recommendedName>
        <fullName evidence="5">PDZ domain-containing protein</fullName>
    </recommendedName>
</protein>
<feature type="transmembrane region" description="Helical" evidence="4">
    <location>
        <begin position="22"/>
        <end position="48"/>
    </location>
</feature>
<dbReference type="Gene3D" id="2.40.10.10">
    <property type="entry name" value="Trypsin-like serine proteases"/>
    <property type="match status" value="2"/>
</dbReference>
<dbReference type="Pfam" id="PF13365">
    <property type="entry name" value="Trypsin_2"/>
    <property type="match status" value="1"/>
</dbReference>
<keyword evidence="4" id="KW-0812">Transmembrane</keyword>
<dbReference type="Gene3D" id="2.30.42.10">
    <property type="match status" value="1"/>
</dbReference>
<keyword evidence="2" id="KW-0645">Protease</keyword>
<dbReference type="InterPro" id="IPR009003">
    <property type="entry name" value="Peptidase_S1_PA"/>
</dbReference>
<dbReference type="PANTHER" id="PTHR43343">
    <property type="entry name" value="PEPTIDASE S12"/>
    <property type="match status" value="1"/>
</dbReference>
<evidence type="ECO:0000256" key="1">
    <source>
        <dbReference type="ARBA" id="ARBA00010541"/>
    </source>
</evidence>
<dbReference type="Pfam" id="PF13180">
    <property type="entry name" value="PDZ_2"/>
    <property type="match status" value="1"/>
</dbReference>
<accession>A0A1G2RUN7</accession>
<dbReference type="PANTHER" id="PTHR43343:SF3">
    <property type="entry name" value="PROTEASE DO-LIKE 8, CHLOROPLASTIC"/>
    <property type="match status" value="1"/>
</dbReference>
<evidence type="ECO:0000313" key="7">
    <source>
        <dbReference type="Proteomes" id="UP000177853"/>
    </source>
</evidence>
<dbReference type="InterPro" id="IPR001940">
    <property type="entry name" value="Peptidase_S1C"/>
</dbReference>
<keyword evidence="3" id="KW-0378">Hydrolase</keyword>
<dbReference type="InterPro" id="IPR036034">
    <property type="entry name" value="PDZ_sf"/>
</dbReference>